<evidence type="ECO:0000256" key="1">
    <source>
        <dbReference type="ARBA" id="ARBA00004651"/>
    </source>
</evidence>
<evidence type="ECO:0000259" key="10">
    <source>
        <dbReference type="PROSITE" id="PS51202"/>
    </source>
</evidence>
<feature type="transmembrane region" description="Helical" evidence="9">
    <location>
        <begin position="121"/>
        <end position="140"/>
    </location>
</feature>
<organism evidence="11 12">
    <name type="scientific">Acrocarpospora pleiomorpha</name>
    <dbReference type="NCBI Taxonomy" id="90975"/>
    <lineage>
        <taxon>Bacteria</taxon>
        <taxon>Bacillati</taxon>
        <taxon>Actinomycetota</taxon>
        <taxon>Actinomycetes</taxon>
        <taxon>Streptosporangiales</taxon>
        <taxon>Streptosporangiaceae</taxon>
        <taxon>Acrocarpospora</taxon>
    </lineage>
</organism>
<dbReference type="Proteomes" id="UP000377595">
    <property type="component" value="Unassembled WGS sequence"/>
</dbReference>
<proteinExistence type="predicted"/>
<dbReference type="PANTHER" id="PTHR32507:SF7">
    <property type="entry name" value="K(+)_H(+) ANTIPORTER NHAP2"/>
    <property type="match status" value="1"/>
</dbReference>
<keyword evidence="3" id="KW-0050">Antiport</keyword>
<feature type="transmembrane region" description="Helical" evidence="9">
    <location>
        <begin position="365"/>
        <end position="387"/>
    </location>
</feature>
<feature type="transmembrane region" description="Helical" evidence="9">
    <location>
        <begin position="301"/>
        <end position="326"/>
    </location>
</feature>
<evidence type="ECO:0000256" key="7">
    <source>
        <dbReference type="ARBA" id="ARBA00023065"/>
    </source>
</evidence>
<dbReference type="Pfam" id="PF00999">
    <property type="entry name" value="Na_H_Exchanger"/>
    <property type="match status" value="1"/>
</dbReference>
<feature type="transmembrane region" description="Helical" evidence="9">
    <location>
        <begin position="213"/>
        <end position="233"/>
    </location>
</feature>
<dbReference type="GO" id="GO:0006813">
    <property type="term" value="P:potassium ion transport"/>
    <property type="evidence" value="ECO:0007669"/>
    <property type="project" value="InterPro"/>
</dbReference>
<name>A0A5M3XZB1_9ACTN</name>
<dbReference type="InterPro" id="IPR038770">
    <property type="entry name" value="Na+/solute_symporter_sf"/>
</dbReference>
<accession>A0A5M3XZB1</accession>
<evidence type="ECO:0000256" key="4">
    <source>
        <dbReference type="ARBA" id="ARBA00022475"/>
    </source>
</evidence>
<evidence type="ECO:0000313" key="11">
    <source>
        <dbReference type="EMBL" id="GES25279.1"/>
    </source>
</evidence>
<evidence type="ECO:0000256" key="3">
    <source>
        <dbReference type="ARBA" id="ARBA00022449"/>
    </source>
</evidence>
<evidence type="ECO:0000256" key="5">
    <source>
        <dbReference type="ARBA" id="ARBA00022692"/>
    </source>
</evidence>
<dbReference type="EMBL" id="BLAF01000065">
    <property type="protein sequence ID" value="GES25279.1"/>
    <property type="molecule type" value="Genomic_DNA"/>
</dbReference>
<dbReference type="AlphaFoldDB" id="A0A5M3XZB1"/>
<evidence type="ECO:0000256" key="8">
    <source>
        <dbReference type="ARBA" id="ARBA00023136"/>
    </source>
</evidence>
<sequence>MRLELDGWLLVSAVIVIAAIASVRVAHRTGLPSLLIYLGLGLLLGESGLGEIHFENAVLAKQLGLIALAVILAEGGLTTNWEHVRKAVPPALVLATVGVGISIVVLAAAVHGLLDMDWRSALLLGAILASTDAAAVFSVLRRLPLPPRLAGILEAESGFNDAPTVIIVILLSQVNVPDPSVWNVLVTSAVELAIGAAVGLAVGPAAAYLLRRVALPASGLYPIAVMAIAFLAYSGAAVAHGSGFLAVYVATLIIGNSRLPHRSATRGFAEGAAWLAQIGLFVMLGMLASPSELPSAVIPGLVAGLALVLLARPLSVIGSTALVRLARIGRVTWREQIFLSWAGLRGAVPIVLATIPWAASGQAGMFNVVFVIVIVFTLAQGPTLPFLARLLGLSAEGEARDLDVESAPLEELNADLLQVRIPPGSKMHGVEIFELRLPSDTAVTMVVRDGRSFVPAETTRLRSEDQLLVVTTAAQRDLVERRLRAVSRRGKLAGWYGESGD</sequence>
<dbReference type="SUPFAM" id="SSF116726">
    <property type="entry name" value="TrkA C-terminal domain-like"/>
    <property type="match status" value="1"/>
</dbReference>
<dbReference type="GO" id="GO:0015297">
    <property type="term" value="F:antiporter activity"/>
    <property type="evidence" value="ECO:0007669"/>
    <property type="project" value="UniProtKB-KW"/>
</dbReference>
<evidence type="ECO:0000256" key="9">
    <source>
        <dbReference type="SAM" id="Phobius"/>
    </source>
</evidence>
<feature type="transmembrane region" description="Helical" evidence="9">
    <location>
        <begin position="239"/>
        <end position="259"/>
    </location>
</feature>
<comment type="caution">
    <text evidence="11">The sequence shown here is derived from an EMBL/GenBank/DDBJ whole genome shotgun (WGS) entry which is preliminary data.</text>
</comment>
<feature type="transmembrane region" description="Helical" evidence="9">
    <location>
        <begin position="31"/>
        <end position="50"/>
    </location>
</feature>
<dbReference type="GO" id="GO:1902600">
    <property type="term" value="P:proton transmembrane transport"/>
    <property type="evidence" value="ECO:0007669"/>
    <property type="project" value="InterPro"/>
</dbReference>
<dbReference type="PANTHER" id="PTHR32507">
    <property type="entry name" value="NA(+)/H(+) ANTIPORTER 1"/>
    <property type="match status" value="1"/>
</dbReference>
<feature type="transmembrane region" description="Helical" evidence="9">
    <location>
        <begin position="271"/>
        <end position="289"/>
    </location>
</feature>
<gene>
    <name evidence="11" type="ORF">Aple_081780</name>
</gene>
<protein>
    <submittedName>
        <fullName evidence="11">K+/H+ antiporter</fullName>
    </submittedName>
</protein>
<keyword evidence="8 9" id="KW-0472">Membrane</keyword>
<dbReference type="NCBIfam" id="NF003716">
    <property type="entry name" value="PRK05326.1-3"/>
    <property type="match status" value="1"/>
</dbReference>
<evidence type="ECO:0000256" key="6">
    <source>
        <dbReference type="ARBA" id="ARBA00022989"/>
    </source>
</evidence>
<dbReference type="Gene3D" id="1.20.1530.20">
    <property type="match status" value="1"/>
</dbReference>
<feature type="domain" description="RCK C-terminal" evidence="10">
    <location>
        <begin position="404"/>
        <end position="485"/>
    </location>
</feature>
<dbReference type="InterPro" id="IPR006037">
    <property type="entry name" value="RCK_C"/>
</dbReference>
<dbReference type="GO" id="GO:0008324">
    <property type="term" value="F:monoatomic cation transmembrane transporter activity"/>
    <property type="evidence" value="ECO:0007669"/>
    <property type="project" value="InterPro"/>
</dbReference>
<comment type="subcellular location">
    <subcellularLocation>
        <location evidence="1">Cell membrane</location>
        <topology evidence="1">Multi-pass membrane protein</topology>
    </subcellularLocation>
</comment>
<keyword evidence="5 9" id="KW-0812">Transmembrane</keyword>
<feature type="transmembrane region" description="Helical" evidence="9">
    <location>
        <begin position="338"/>
        <end position="359"/>
    </location>
</feature>
<keyword evidence="7" id="KW-0406">Ion transport</keyword>
<feature type="transmembrane region" description="Helical" evidence="9">
    <location>
        <begin position="7"/>
        <end position="25"/>
    </location>
</feature>
<dbReference type="Gene3D" id="3.30.70.1450">
    <property type="entry name" value="Regulator of K+ conductance, C-terminal domain"/>
    <property type="match status" value="1"/>
</dbReference>
<dbReference type="PROSITE" id="PS51202">
    <property type="entry name" value="RCK_C"/>
    <property type="match status" value="1"/>
</dbReference>
<reference evidence="11 12" key="1">
    <citation type="submission" date="2019-10" db="EMBL/GenBank/DDBJ databases">
        <title>Whole genome shotgun sequence of Acrocarpospora pleiomorpha NBRC 16267.</title>
        <authorList>
            <person name="Ichikawa N."/>
            <person name="Kimura A."/>
            <person name="Kitahashi Y."/>
            <person name="Komaki H."/>
            <person name="Oguchi A."/>
        </authorList>
    </citation>
    <scope>NUCLEOTIDE SEQUENCE [LARGE SCALE GENOMIC DNA]</scope>
    <source>
        <strain evidence="11 12">NBRC 16267</strain>
    </source>
</reference>
<evidence type="ECO:0000313" key="12">
    <source>
        <dbReference type="Proteomes" id="UP000377595"/>
    </source>
</evidence>
<keyword evidence="6 9" id="KW-1133">Transmembrane helix</keyword>
<keyword evidence="2" id="KW-0813">Transport</keyword>
<evidence type="ECO:0000256" key="2">
    <source>
        <dbReference type="ARBA" id="ARBA00022448"/>
    </source>
</evidence>
<feature type="transmembrane region" description="Helical" evidence="9">
    <location>
        <begin position="62"/>
        <end position="79"/>
    </location>
</feature>
<feature type="transmembrane region" description="Helical" evidence="9">
    <location>
        <begin position="91"/>
        <end position="114"/>
    </location>
</feature>
<dbReference type="InterPro" id="IPR006153">
    <property type="entry name" value="Cation/H_exchanger_TM"/>
</dbReference>
<dbReference type="NCBIfam" id="NF003715">
    <property type="entry name" value="PRK05326.1-2"/>
    <property type="match status" value="1"/>
</dbReference>
<dbReference type="GO" id="GO:0005886">
    <property type="term" value="C:plasma membrane"/>
    <property type="evidence" value="ECO:0007669"/>
    <property type="project" value="UniProtKB-SubCell"/>
</dbReference>
<dbReference type="RefSeq" id="WP_308805541.1">
    <property type="nucleotide sequence ID" value="NZ_BAAAHM010000014.1"/>
</dbReference>
<feature type="transmembrane region" description="Helical" evidence="9">
    <location>
        <begin position="180"/>
        <end position="201"/>
    </location>
</feature>
<keyword evidence="4" id="KW-1003">Cell membrane</keyword>
<keyword evidence="12" id="KW-1185">Reference proteome</keyword>
<dbReference type="InterPro" id="IPR036721">
    <property type="entry name" value="RCK_C_sf"/>
</dbReference>
<dbReference type="Pfam" id="PF02080">
    <property type="entry name" value="TrkA_C"/>
    <property type="match status" value="1"/>
</dbReference>